<name>A0A131Y1P4_IXORI</name>
<reference evidence="10" key="1">
    <citation type="submission" date="2016-02" db="EMBL/GenBank/DDBJ databases">
        <title>RNAseq analyses of the midgut from blood- or serum-fed Ixodes ricinus ticks.</title>
        <authorList>
            <person name="Perner J."/>
            <person name="Provaznik J."/>
            <person name="Schrenkova J."/>
            <person name="Urbanova V."/>
            <person name="Ribeiro J.M."/>
            <person name="Kopacek P."/>
        </authorList>
    </citation>
    <scope>NUCLEOTIDE SEQUENCE</scope>
    <source>
        <tissue evidence="10">Gut</tissue>
    </source>
</reference>
<evidence type="ECO:0000313" key="10">
    <source>
        <dbReference type="EMBL" id="JAP72418.1"/>
    </source>
</evidence>
<dbReference type="FunFam" id="2.40.30.130:FF:000003">
    <property type="entry name" value="alanyl-tRNA editing protein Aarsd1"/>
    <property type="match status" value="1"/>
</dbReference>
<dbReference type="PROSITE" id="PS50860">
    <property type="entry name" value="AA_TRNA_LIGASE_II_ALA"/>
    <property type="match status" value="1"/>
</dbReference>
<evidence type="ECO:0000256" key="6">
    <source>
        <dbReference type="ARBA" id="ARBA00022833"/>
    </source>
</evidence>
<dbReference type="SUPFAM" id="SSF55186">
    <property type="entry name" value="ThrRS/AlaRS common domain"/>
    <property type="match status" value="1"/>
</dbReference>
<evidence type="ECO:0000256" key="2">
    <source>
        <dbReference type="ARBA" id="ARBA00004496"/>
    </source>
</evidence>
<comment type="subcellular location">
    <subcellularLocation>
        <location evidence="2">Cytoplasm</location>
    </subcellularLocation>
</comment>
<dbReference type="PANTHER" id="PTHR43462:SF1">
    <property type="entry name" value="ALANYL-TRNA EDITING PROTEIN AARSD1"/>
    <property type="match status" value="1"/>
</dbReference>
<evidence type="ECO:0000259" key="9">
    <source>
        <dbReference type="PROSITE" id="PS50860"/>
    </source>
</evidence>
<comment type="function">
    <text evidence="8">Functions in trans to edit the amino acid moiety from incorrectly charged tRNA(Ala).</text>
</comment>
<dbReference type="GO" id="GO:0002196">
    <property type="term" value="F:Ser-tRNA(Ala) deacylase activity"/>
    <property type="evidence" value="ECO:0007669"/>
    <property type="project" value="TreeGrafter"/>
</dbReference>
<comment type="cofactor">
    <cofactor evidence="1">
        <name>Zn(2+)</name>
        <dbReference type="ChEBI" id="CHEBI:29105"/>
    </cofactor>
</comment>
<evidence type="ECO:0000256" key="4">
    <source>
        <dbReference type="ARBA" id="ARBA00022490"/>
    </source>
</evidence>
<dbReference type="AlphaFoldDB" id="A0A131Y1P4"/>
<evidence type="ECO:0000256" key="5">
    <source>
        <dbReference type="ARBA" id="ARBA00022723"/>
    </source>
</evidence>
<keyword evidence="5" id="KW-0479">Metal-binding</keyword>
<keyword evidence="10" id="KW-0378">Hydrolase</keyword>
<dbReference type="GO" id="GO:0006419">
    <property type="term" value="P:alanyl-tRNA aminoacylation"/>
    <property type="evidence" value="ECO:0007669"/>
    <property type="project" value="InterPro"/>
</dbReference>
<dbReference type="EMBL" id="GEFM01003378">
    <property type="protein sequence ID" value="JAP72418.1"/>
    <property type="molecule type" value="mRNA"/>
</dbReference>
<dbReference type="InterPro" id="IPR012947">
    <property type="entry name" value="tRNA_SAD"/>
</dbReference>
<dbReference type="InterPro" id="IPR009000">
    <property type="entry name" value="Transl_B-barrel_sf"/>
</dbReference>
<keyword evidence="6" id="KW-0862">Zinc</keyword>
<dbReference type="Gene3D" id="3.30.980.10">
    <property type="entry name" value="Threonyl-trna Synthetase, Chain A, domain 2"/>
    <property type="match status" value="1"/>
</dbReference>
<evidence type="ECO:0000256" key="8">
    <source>
        <dbReference type="ARBA" id="ARBA00053555"/>
    </source>
</evidence>
<dbReference type="InterPro" id="IPR051335">
    <property type="entry name" value="Alanyl-tRNA_Editing_Enzymes"/>
</dbReference>
<evidence type="ECO:0000256" key="1">
    <source>
        <dbReference type="ARBA" id="ARBA00001947"/>
    </source>
</evidence>
<protein>
    <submittedName>
        <fullName evidence="10">Putative metal-dependent hydrolase</fullName>
    </submittedName>
</protein>
<comment type="similarity">
    <text evidence="3">Belongs to the class-II aminoacyl-tRNA synthetase family. Alax-L subfamily.</text>
</comment>
<dbReference type="Gene3D" id="2.40.30.130">
    <property type="match status" value="1"/>
</dbReference>
<dbReference type="GO" id="GO:0005737">
    <property type="term" value="C:cytoplasm"/>
    <property type="evidence" value="ECO:0007669"/>
    <property type="project" value="UniProtKB-SubCell"/>
</dbReference>
<keyword evidence="4" id="KW-0963">Cytoplasm</keyword>
<dbReference type="Pfam" id="PF07973">
    <property type="entry name" value="tRNA_SAD"/>
    <property type="match status" value="1"/>
</dbReference>
<dbReference type="GO" id="GO:0004813">
    <property type="term" value="F:alanine-tRNA ligase activity"/>
    <property type="evidence" value="ECO:0007669"/>
    <property type="project" value="InterPro"/>
</dbReference>
<dbReference type="SUPFAM" id="SSF50447">
    <property type="entry name" value="Translation proteins"/>
    <property type="match status" value="1"/>
</dbReference>
<dbReference type="GO" id="GO:0046872">
    <property type="term" value="F:metal ion binding"/>
    <property type="evidence" value="ECO:0007669"/>
    <property type="project" value="UniProtKB-KW"/>
</dbReference>
<dbReference type="InterPro" id="IPR018165">
    <property type="entry name" value="Ala-tRNA-synth_IIc_core"/>
</dbReference>
<dbReference type="SMART" id="SM00863">
    <property type="entry name" value="tRNA_SAD"/>
    <property type="match status" value="1"/>
</dbReference>
<feature type="domain" description="Alanyl-transfer RNA synthetases family profile" evidence="9">
    <location>
        <begin position="1"/>
        <end position="253"/>
    </location>
</feature>
<evidence type="ECO:0000256" key="3">
    <source>
        <dbReference type="ARBA" id="ARBA00008429"/>
    </source>
</evidence>
<dbReference type="GO" id="GO:0003676">
    <property type="term" value="F:nucleic acid binding"/>
    <property type="evidence" value="ECO:0007669"/>
    <property type="project" value="InterPro"/>
</dbReference>
<sequence length="410" mass="45314">MIFACQKDSYLQHLKTKVVKCDAAFLEVLTNGKKEKQAGYELVLEDTVLFPEGGGQPDDRGTANGVPVLRVFRKNGHAIHFVPSPFTVGEEVELEVDWTRRYDHMQQHSGQHLITAVAEDQFNWHTTSWSLGDEVSFIELDAPAGIQAAGVQKLEAAVNEKIRECVPVSVKLYEHGSEELNGVRTRLKLPEGEGDSIRVVTIAGVDSNTCCGTHVSNLSHLQAIKLLYTEKGKQGKTNLYFLVGNRVLGYLDKAVKRERSLNTLLKCGPEEHAAMADKLAKSLKLANKNALSVLRDLALAEAKLFKQLDPLPKFFSFHRREADAEFMSIFANEVGNKDVLLFLTAGDEKGGGQFLLAGRDEIVSAYGPRVCQLLDGKGFMKHGKFQGKANCLSKRGKVEDLLREVMSSDT</sequence>
<evidence type="ECO:0000256" key="7">
    <source>
        <dbReference type="ARBA" id="ARBA00022917"/>
    </source>
</evidence>
<accession>A0A131Y1P4</accession>
<dbReference type="PANTHER" id="PTHR43462">
    <property type="entry name" value="ALANYL-TRNA EDITING PROTEIN"/>
    <property type="match status" value="1"/>
</dbReference>
<dbReference type="InterPro" id="IPR018163">
    <property type="entry name" value="Thr/Ala-tRNA-synth_IIc_edit"/>
</dbReference>
<proteinExistence type="evidence at transcript level"/>
<dbReference type="FunFam" id="3.30.980.10:FF:000007">
    <property type="entry name" value="alanyl-tRNA editing protein Aarsd1"/>
    <property type="match status" value="1"/>
</dbReference>
<organism evidence="10">
    <name type="scientific">Ixodes ricinus</name>
    <name type="common">Common tick</name>
    <name type="synonym">Acarus ricinus</name>
    <dbReference type="NCBI Taxonomy" id="34613"/>
    <lineage>
        <taxon>Eukaryota</taxon>
        <taxon>Metazoa</taxon>
        <taxon>Ecdysozoa</taxon>
        <taxon>Arthropoda</taxon>
        <taxon>Chelicerata</taxon>
        <taxon>Arachnida</taxon>
        <taxon>Acari</taxon>
        <taxon>Parasitiformes</taxon>
        <taxon>Ixodida</taxon>
        <taxon>Ixodoidea</taxon>
        <taxon>Ixodidae</taxon>
        <taxon>Ixodinae</taxon>
        <taxon>Ixodes</taxon>
    </lineage>
</organism>
<keyword evidence="7" id="KW-0648">Protein biosynthesis</keyword>
<dbReference type="GO" id="GO:0005524">
    <property type="term" value="F:ATP binding"/>
    <property type="evidence" value="ECO:0007669"/>
    <property type="project" value="InterPro"/>
</dbReference>